<dbReference type="Gene3D" id="3.30.470.20">
    <property type="entry name" value="ATP-grasp fold, B domain"/>
    <property type="match status" value="1"/>
</dbReference>
<dbReference type="SMART" id="SM01210">
    <property type="entry name" value="GARS_C"/>
    <property type="match status" value="1"/>
</dbReference>
<dbReference type="GO" id="GO:0006189">
    <property type="term" value="P:'de novo' IMP biosynthetic process"/>
    <property type="evidence" value="ECO:0007669"/>
    <property type="project" value="UniProtKB-UniRule"/>
</dbReference>
<dbReference type="InterPro" id="IPR020561">
    <property type="entry name" value="PRibGlycinamid_synth_ATP-grasp"/>
</dbReference>
<dbReference type="OrthoDB" id="9807240at2"/>
<name>A0A2S3V433_9HYPH</name>
<keyword evidence="10" id="KW-0464">Manganese</keyword>
<evidence type="ECO:0000256" key="15">
    <source>
        <dbReference type="PROSITE-ProRule" id="PRU00409"/>
    </source>
</evidence>
<comment type="similarity">
    <text evidence="11 14">Belongs to the GARS family.</text>
</comment>
<dbReference type="UniPathway" id="UPA00074">
    <property type="reaction ID" value="UER00125"/>
</dbReference>
<comment type="caution">
    <text evidence="17">The sequence shown here is derived from an EMBL/GenBank/DDBJ whole genome shotgun (WGS) entry which is preliminary data.</text>
</comment>
<keyword evidence="6" id="KW-0479">Metal-binding</keyword>
<reference evidence="17 18" key="1">
    <citation type="submission" date="2018-01" db="EMBL/GenBank/DDBJ databases">
        <title>Genomic Encyclopedia of Archaeal and Bacterial Type Strains, Phase II (KMG-II): from individual species to whole genera.</title>
        <authorList>
            <person name="Goeker M."/>
        </authorList>
    </citation>
    <scope>NUCLEOTIDE SEQUENCE [LARGE SCALE GENOMIC DNA]</scope>
    <source>
        <strain evidence="17 18">DSM 17023</strain>
    </source>
</reference>
<feature type="domain" description="ATP-grasp" evidence="16">
    <location>
        <begin position="107"/>
        <end position="312"/>
    </location>
</feature>
<dbReference type="InterPro" id="IPR020560">
    <property type="entry name" value="PRibGlycinamide_synth_C-dom"/>
</dbReference>
<keyword evidence="9 15" id="KW-0067">ATP-binding</keyword>
<dbReference type="InterPro" id="IPR037123">
    <property type="entry name" value="PRibGlycinamide_synth_C_sf"/>
</dbReference>
<dbReference type="FunFam" id="3.40.50.20:FF:000006">
    <property type="entry name" value="Phosphoribosylamine--glycine ligase, chloroplastic"/>
    <property type="match status" value="1"/>
</dbReference>
<evidence type="ECO:0000313" key="18">
    <source>
        <dbReference type="Proteomes" id="UP000236959"/>
    </source>
</evidence>
<dbReference type="GO" id="GO:0005524">
    <property type="term" value="F:ATP binding"/>
    <property type="evidence" value="ECO:0007669"/>
    <property type="project" value="UniProtKB-UniRule"/>
</dbReference>
<dbReference type="GO" id="GO:0009113">
    <property type="term" value="P:purine nucleobase biosynthetic process"/>
    <property type="evidence" value="ECO:0007669"/>
    <property type="project" value="InterPro"/>
</dbReference>
<dbReference type="Pfam" id="PF02844">
    <property type="entry name" value="GARS_N"/>
    <property type="match status" value="1"/>
</dbReference>
<dbReference type="InterPro" id="IPR016185">
    <property type="entry name" value="PreATP-grasp_dom_sf"/>
</dbReference>
<evidence type="ECO:0000256" key="8">
    <source>
        <dbReference type="ARBA" id="ARBA00022755"/>
    </source>
</evidence>
<evidence type="ECO:0000256" key="6">
    <source>
        <dbReference type="ARBA" id="ARBA00022723"/>
    </source>
</evidence>
<accession>A0A2S3V433</accession>
<dbReference type="Gene3D" id="3.90.600.10">
    <property type="entry name" value="Phosphoribosylglycinamide synthetase, C-terminal domain"/>
    <property type="match status" value="1"/>
</dbReference>
<gene>
    <name evidence="14" type="primary">purD</name>
    <name evidence="17" type="ORF">CLV41_1011154</name>
</gene>
<evidence type="ECO:0000256" key="7">
    <source>
        <dbReference type="ARBA" id="ARBA00022741"/>
    </source>
</evidence>
<dbReference type="Gene3D" id="3.40.50.20">
    <property type="match status" value="1"/>
</dbReference>
<evidence type="ECO:0000313" key="17">
    <source>
        <dbReference type="EMBL" id="POF34696.1"/>
    </source>
</evidence>
<proteinExistence type="inferred from homology"/>
<dbReference type="SUPFAM" id="SSF51246">
    <property type="entry name" value="Rudiment single hybrid motif"/>
    <property type="match status" value="1"/>
</dbReference>
<dbReference type="PANTHER" id="PTHR43472:SF1">
    <property type="entry name" value="PHOSPHORIBOSYLAMINE--GLYCINE LIGASE, CHLOROPLASTIC"/>
    <property type="match status" value="1"/>
</dbReference>
<dbReference type="AlphaFoldDB" id="A0A2S3V433"/>
<dbReference type="NCBIfam" id="TIGR00877">
    <property type="entry name" value="purD"/>
    <property type="match status" value="1"/>
</dbReference>
<evidence type="ECO:0000256" key="3">
    <source>
        <dbReference type="ARBA" id="ARBA00005174"/>
    </source>
</evidence>
<dbReference type="Gene3D" id="3.30.1490.20">
    <property type="entry name" value="ATP-grasp fold, A domain"/>
    <property type="match status" value="1"/>
</dbReference>
<keyword evidence="7 15" id="KW-0547">Nucleotide-binding</keyword>
<dbReference type="FunFam" id="3.90.600.10:FF:000001">
    <property type="entry name" value="Trifunctional purine biosynthetic protein adenosine-3"/>
    <property type="match status" value="1"/>
</dbReference>
<dbReference type="InterPro" id="IPR020559">
    <property type="entry name" value="PRibGlycinamide_synth_CS"/>
</dbReference>
<dbReference type="InterPro" id="IPR013815">
    <property type="entry name" value="ATP_grasp_subdomain_1"/>
</dbReference>
<evidence type="ECO:0000259" key="16">
    <source>
        <dbReference type="PROSITE" id="PS50975"/>
    </source>
</evidence>
<dbReference type="FunFam" id="3.30.470.20:FF:000018">
    <property type="entry name" value="Trifunctional purine biosynthetic protein adenosine-3"/>
    <property type="match status" value="1"/>
</dbReference>
<comment type="pathway">
    <text evidence="3 14">Purine metabolism; IMP biosynthesis via de novo pathway; N(1)-(5-phospho-D-ribosyl)glycinamide from 5-phospho-alpha-D-ribose 1-diphosphate: step 2/2.</text>
</comment>
<dbReference type="SUPFAM" id="SSF56059">
    <property type="entry name" value="Glutathione synthetase ATP-binding domain-like"/>
    <property type="match status" value="1"/>
</dbReference>
<dbReference type="SMART" id="SM01209">
    <property type="entry name" value="GARS_A"/>
    <property type="match status" value="1"/>
</dbReference>
<dbReference type="HAMAP" id="MF_00138">
    <property type="entry name" value="GARS"/>
    <property type="match status" value="1"/>
</dbReference>
<dbReference type="PROSITE" id="PS50975">
    <property type="entry name" value="ATP_GRASP"/>
    <property type="match status" value="1"/>
</dbReference>
<dbReference type="Proteomes" id="UP000236959">
    <property type="component" value="Unassembled WGS sequence"/>
</dbReference>
<evidence type="ECO:0000256" key="12">
    <source>
        <dbReference type="ARBA" id="ARBA00042242"/>
    </source>
</evidence>
<dbReference type="Pfam" id="PF01071">
    <property type="entry name" value="GARS_A"/>
    <property type="match status" value="1"/>
</dbReference>
<protein>
    <recommendedName>
        <fullName evidence="4 14">Phosphoribosylamine--glycine ligase</fullName>
        <ecNumber evidence="4 14">6.3.4.13</ecNumber>
    </recommendedName>
    <alternativeName>
        <fullName evidence="14">GARS</fullName>
    </alternativeName>
    <alternativeName>
        <fullName evidence="12 14">Glycinamide ribonucleotide synthetase</fullName>
    </alternativeName>
    <alternativeName>
        <fullName evidence="13 14">Phosphoribosylglycinamide synthetase</fullName>
    </alternativeName>
</protein>
<evidence type="ECO:0000256" key="10">
    <source>
        <dbReference type="ARBA" id="ARBA00023211"/>
    </source>
</evidence>
<dbReference type="EMBL" id="PPCN01000001">
    <property type="protein sequence ID" value="POF34696.1"/>
    <property type="molecule type" value="Genomic_DNA"/>
</dbReference>
<evidence type="ECO:0000256" key="2">
    <source>
        <dbReference type="ARBA" id="ARBA00001946"/>
    </source>
</evidence>
<keyword evidence="5 14" id="KW-0436">Ligase</keyword>
<evidence type="ECO:0000256" key="14">
    <source>
        <dbReference type="HAMAP-Rule" id="MF_00138"/>
    </source>
</evidence>
<evidence type="ECO:0000256" key="11">
    <source>
        <dbReference type="ARBA" id="ARBA00038345"/>
    </source>
</evidence>
<dbReference type="GO" id="GO:0046872">
    <property type="term" value="F:metal ion binding"/>
    <property type="evidence" value="ECO:0007669"/>
    <property type="project" value="UniProtKB-KW"/>
</dbReference>
<evidence type="ECO:0000256" key="5">
    <source>
        <dbReference type="ARBA" id="ARBA00022598"/>
    </source>
</evidence>
<dbReference type="PROSITE" id="PS00184">
    <property type="entry name" value="GARS"/>
    <property type="match status" value="1"/>
</dbReference>
<dbReference type="InterPro" id="IPR000115">
    <property type="entry name" value="PRibGlycinamide_synth"/>
</dbReference>
<dbReference type="GO" id="GO:0004637">
    <property type="term" value="F:phosphoribosylamine-glycine ligase activity"/>
    <property type="evidence" value="ECO:0007669"/>
    <property type="project" value="UniProtKB-UniRule"/>
</dbReference>
<dbReference type="SUPFAM" id="SSF52440">
    <property type="entry name" value="PreATP-grasp domain"/>
    <property type="match status" value="1"/>
</dbReference>
<evidence type="ECO:0000256" key="1">
    <source>
        <dbReference type="ARBA" id="ARBA00001936"/>
    </source>
</evidence>
<evidence type="ECO:0000256" key="4">
    <source>
        <dbReference type="ARBA" id="ARBA00013255"/>
    </source>
</evidence>
<keyword evidence="18" id="KW-1185">Reference proteome</keyword>
<evidence type="ECO:0000256" key="9">
    <source>
        <dbReference type="ARBA" id="ARBA00022840"/>
    </source>
</evidence>
<dbReference type="InterPro" id="IPR011054">
    <property type="entry name" value="Rudment_hybrid_motif"/>
</dbReference>
<keyword evidence="8 14" id="KW-0658">Purine biosynthesis</keyword>
<evidence type="ECO:0000256" key="13">
    <source>
        <dbReference type="ARBA" id="ARBA00042864"/>
    </source>
</evidence>
<sequence>MKLLLIGSGGREHSLAWALAKSPRLTKLYAAPGNAGIAQVAELCDLDVSNHQAVIDFCRAKGIDLVVVGPEAPLVAGLVDDLEAAGLKAFGPSRAAAQLEGSKAFTKGVCDEAGIPTAGYGRFDTRDAAFAYVREKGAPIVVKADGLAAGKGVVVAMTLQEAEDAVTACFEGSFGAAGAEVVIEEFLQGEEASFFVLSDGTHALPLATAQDHKRAFDGDEGPNTGGMGAYSPAPVLTGPLIADVMKTIIEPTIETLAGRGTPFKGVLYAGLMMTEDGPKLIEYNTRFGDPECQVMMMRLKSDLLELILASVDGRLATASAQWRDEAAICVVMAADGYPGNYDKGTEIRGLDPLSSDRLEVFHAGTKREGGRLLANGGRVLNVTALGSSVLEARQAAYEAISKIDWPDGFCRSDIGWRAIERENNS</sequence>
<dbReference type="InterPro" id="IPR011761">
    <property type="entry name" value="ATP-grasp"/>
</dbReference>
<dbReference type="EC" id="6.3.4.13" evidence="4 14"/>
<comment type="cofactor">
    <cofactor evidence="1">
        <name>Mn(2+)</name>
        <dbReference type="ChEBI" id="CHEBI:29035"/>
    </cofactor>
</comment>
<organism evidence="17 18">
    <name type="scientific">Roseibium marinum</name>
    <dbReference type="NCBI Taxonomy" id="281252"/>
    <lineage>
        <taxon>Bacteria</taxon>
        <taxon>Pseudomonadati</taxon>
        <taxon>Pseudomonadota</taxon>
        <taxon>Alphaproteobacteria</taxon>
        <taxon>Hyphomicrobiales</taxon>
        <taxon>Stappiaceae</taxon>
        <taxon>Roseibium</taxon>
    </lineage>
</organism>
<dbReference type="Pfam" id="PF02843">
    <property type="entry name" value="GARS_C"/>
    <property type="match status" value="1"/>
</dbReference>
<dbReference type="InterPro" id="IPR020562">
    <property type="entry name" value="PRibGlycinamide_synth_N"/>
</dbReference>
<dbReference type="PANTHER" id="PTHR43472">
    <property type="entry name" value="PHOSPHORIBOSYLAMINE--GLYCINE LIGASE"/>
    <property type="match status" value="1"/>
</dbReference>
<comment type="catalytic activity">
    <reaction evidence="14">
        <text>5-phospho-beta-D-ribosylamine + glycine + ATP = N(1)-(5-phospho-beta-D-ribosyl)glycinamide + ADP + phosphate + H(+)</text>
        <dbReference type="Rhea" id="RHEA:17453"/>
        <dbReference type="ChEBI" id="CHEBI:15378"/>
        <dbReference type="ChEBI" id="CHEBI:30616"/>
        <dbReference type="ChEBI" id="CHEBI:43474"/>
        <dbReference type="ChEBI" id="CHEBI:57305"/>
        <dbReference type="ChEBI" id="CHEBI:58681"/>
        <dbReference type="ChEBI" id="CHEBI:143788"/>
        <dbReference type="ChEBI" id="CHEBI:456216"/>
        <dbReference type="EC" id="6.3.4.13"/>
    </reaction>
</comment>
<comment type="cofactor">
    <cofactor evidence="2">
        <name>Mg(2+)</name>
        <dbReference type="ChEBI" id="CHEBI:18420"/>
    </cofactor>
</comment>
<dbReference type="RefSeq" id="WP_103221228.1">
    <property type="nucleotide sequence ID" value="NZ_PPCN01000001.1"/>
</dbReference>